<dbReference type="SUPFAM" id="SSF55144">
    <property type="entry name" value="LigT-like"/>
    <property type="match status" value="1"/>
</dbReference>
<dbReference type="EMBL" id="BAAAZN010000028">
    <property type="protein sequence ID" value="GAA3583685.1"/>
    <property type="molecule type" value="Genomic_DNA"/>
</dbReference>
<dbReference type="Proteomes" id="UP001500689">
    <property type="component" value="Unassembled WGS sequence"/>
</dbReference>
<evidence type="ECO:0000313" key="2">
    <source>
        <dbReference type="Proteomes" id="UP001500689"/>
    </source>
</evidence>
<dbReference type="Gene3D" id="3.90.1140.10">
    <property type="entry name" value="Cyclic phosphodiesterase"/>
    <property type="match status" value="1"/>
</dbReference>
<reference evidence="2" key="1">
    <citation type="journal article" date="2019" name="Int. J. Syst. Evol. Microbiol.">
        <title>The Global Catalogue of Microorganisms (GCM) 10K type strain sequencing project: providing services to taxonomists for standard genome sequencing and annotation.</title>
        <authorList>
            <consortium name="The Broad Institute Genomics Platform"/>
            <consortium name="The Broad Institute Genome Sequencing Center for Infectious Disease"/>
            <person name="Wu L."/>
            <person name="Ma J."/>
        </authorList>
    </citation>
    <scope>NUCLEOTIDE SEQUENCE [LARGE SCALE GENOMIC DNA]</scope>
    <source>
        <strain evidence="2">JCM 16898</strain>
    </source>
</reference>
<dbReference type="GO" id="GO:0016874">
    <property type="term" value="F:ligase activity"/>
    <property type="evidence" value="ECO:0007669"/>
    <property type="project" value="UniProtKB-KW"/>
</dbReference>
<protein>
    <submittedName>
        <fullName evidence="1">2'-5' RNA ligase family protein</fullName>
    </submittedName>
</protein>
<keyword evidence="2" id="KW-1185">Reference proteome</keyword>
<organism evidence="1 2">
    <name type="scientific">Amycolatopsis ultiminotia</name>
    <dbReference type="NCBI Taxonomy" id="543629"/>
    <lineage>
        <taxon>Bacteria</taxon>
        <taxon>Bacillati</taxon>
        <taxon>Actinomycetota</taxon>
        <taxon>Actinomycetes</taxon>
        <taxon>Pseudonocardiales</taxon>
        <taxon>Pseudonocardiaceae</taxon>
        <taxon>Amycolatopsis</taxon>
    </lineage>
</organism>
<name>A0ABP6YIK7_9PSEU</name>
<gene>
    <name evidence="1" type="ORF">GCM10022222_80570</name>
</gene>
<dbReference type="InterPro" id="IPR009097">
    <property type="entry name" value="Cyclic_Pdiesterase"/>
</dbReference>
<keyword evidence="1" id="KW-0436">Ligase</keyword>
<evidence type="ECO:0000313" key="1">
    <source>
        <dbReference type="EMBL" id="GAA3583685.1"/>
    </source>
</evidence>
<proteinExistence type="predicted"/>
<comment type="caution">
    <text evidence="1">The sequence shown here is derived from an EMBL/GenBank/DDBJ whole genome shotgun (WGS) entry which is preliminary data.</text>
</comment>
<sequence length="191" mass="20823">MCEHFRMGGAAPVETALIVPVPAADPVVGRHRRELDHSAVWGVPAHLTISYPFLAPGRITEAVVGELRALLSRVESFGCVFRRVEWFGNEVVWLAPEPAEPFHRLIELVWRRFPECPPYGGAHREVVPHLTVGSTRLGEPDALRRAAVAVGAELPFRAVIDRVRLVAGATAPGSWHPVTEFGLPGSAGRLP</sequence>
<dbReference type="Pfam" id="PF13563">
    <property type="entry name" value="2_5_RNA_ligase2"/>
    <property type="match status" value="1"/>
</dbReference>
<accession>A0ABP6YIK7</accession>